<protein>
    <submittedName>
        <fullName evidence="1">Uncharacterized protein</fullName>
    </submittedName>
</protein>
<comment type="caution">
    <text evidence="1">The sequence shown here is derived from an EMBL/GenBank/DDBJ whole genome shotgun (WGS) entry which is preliminary data.</text>
</comment>
<sequence>MSIWQPNDNNIFFVRFTPDLSRCAPGAIITDGGAEYAVDAEGRILARQ</sequence>
<accession>A0ABT3ZX37</accession>
<evidence type="ECO:0000313" key="2">
    <source>
        <dbReference type="Proteomes" id="UP001207654"/>
    </source>
</evidence>
<organism evidence="1 2">
    <name type="scientific">Archangium lansingense</name>
    <dbReference type="NCBI Taxonomy" id="2995310"/>
    <lineage>
        <taxon>Bacteria</taxon>
        <taxon>Pseudomonadati</taxon>
        <taxon>Myxococcota</taxon>
        <taxon>Myxococcia</taxon>
        <taxon>Myxococcales</taxon>
        <taxon>Cystobacterineae</taxon>
        <taxon>Archangiaceae</taxon>
        <taxon>Archangium</taxon>
    </lineage>
</organism>
<gene>
    <name evidence="1" type="ORF">OV287_03930</name>
</gene>
<dbReference type="EMBL" id="JAPNKA010000001">
    <property type="protein sequence ID" value="MCY1073624.1"/>
    <property type="molecule type" value="Genomic_DNA"/>
</dbReference>
<evidence type="ECO:0000313" key="1">
    <source>
        <dbReference type="EMBL" id="MCY1073624.1"/>
    </source>
</evidence>
<proteinExistence type="predicted"/>
<dbReference type="RefSeq" id="WP_267532624.1">
    <property type="nucleotide sequence ID" value="NZ_JAPNKA010000001.1"/>
</dbReference>
<name>A0ABT3ZX37_9BACT</name>
<keyword evidence="2" id="KW-1185">Reference proteome</keyword>
<reference evidence="1 2" key="1">
    <citation type="submission" date="2022-11" db="EMBL/GenBank/DDBJ databases">
        <title>Minimal conservation of predation-associated metabolite biosynthetic gene clusters underscores biosynthetic potential of Myxococcota including descriptions for ten novel species: Archangium lansinium sp. nov., Myxococcus landrumus sp. nov., Nannocystis bai.</title>
        <authorList>
            <person name="Ahearne A."/>
            <person name="Stevens C."/>
            <person name="Phillips K."/>
        </authorList>
    </citation>
    <scope>NUCLEOTIDE SEQUENCE [LARGE SCALE GENOMIC DNA]</scope>
    <source>
        <strain evidence="1 2">MIWBW</strain>
    </source>
</reference>
<dbReference type="Proteomes" id="UP001207654">
    <property type="component" value="Unassembled WGS sequence"/>
</dbReference>